<dbReference type="InterPro" id="IPR007443">
    <property type="entry name" value="LpoA"/>
</dbReference>
<reference evidence="4" key="1">
    <citation type="journal article" date="2019" name="Int. J. Syst. Evol. Microbiol.">
        <title>The Global Catalogue of Microorganisms (GCM) 10K type strain sequencing project: providing services to taxonomists for standard genome sequencing and annotation.</title>
        <authorList>
            <consortium name="The Broad Institute Genomics Platform"/>
            <consortium name="The Broad Institute Genome Sequencing Center for Infectious Disease"/>
            <person name="Wu L."/>
            <person name="Ma J."/>
        </authorList>
    </citation>
    <scope>NUCLEOTIDE SEQUENCE [LARGE SCALE GENOMIC DNA]</scope>
    <source>
        <strain evidence="4">KCTC 42211</strain>
    </source>
</reference>
<dbReference type="PROSITE" id="PS51257">
    <property type="entry name" value="PROKAR_LIPOPROTEIN"/>
    <property type="match status" value="1"/>
</dbReference>
<dbReference type="InterPro" id="IPR028082">
    <property type="entry name" value="Peripla_BP_I"/>
</dbReference>
<gene>
    <name evidence="3" type="ORF">ACFOM9_01070</name>
</gene>
<sequence length="391" mass="40589">MRHSSKRIFAIALLAALAAGCSTVQVAPTAPKPEAPEDTSQRNAHWQFDAGTRPPAERDGYRPPTKLAVLLPLGGDLATAAASVRDGLLAGYYGERRSRPEIRFYDTANSSGGAIAAYHRAVADGADQVLGPLGRDSVDAVFRNVQPGVPVLALNRGTVAPPANSASFSLAPEDEGSSAADYLASLNVKNVLVLSSGDDYARRSTEAFGKQLVTHGGAMQVMAVVGEKPDVLPLLQSRANGPGVDAIFIALRGSQARAIAPQLAAAGLAGKPRVATSQLLSGTGKAEEDRVLDGIKFPAERWGLVQVNGLPNAAETQKTLPTAHGPAAKLFAFGFDAWLLTAYLEHLALTPDGSVQGATGVLRVGPEGNVLRTPLWSTFSNGYVVSLGSGG</sequence>
<dbReference type="Gene3D" id="3.40.50.2300">
    <property type="match status" value="2"/>
</dbReference>
<comment type="caution">
    <text evidence="3">The sequence shown here is derived from an EMBL/GenBank/DDBJ whole genome shotgun (WGS) entry which is preliminary data.</text>
</comment>
<keyword evidence="4" id="KW-1185">Reference proteome</keyword>
<dbReference type="RefSeq" id="WP_386705372.1">
    <property type="nucleotide sequence ID" value="NZ_JBHRYF010000001.1"/>
</dbReference>
<proteinExistence type="predicted"/>
<evidence type="ECO:0000313" key="3">
    <source>
        <dbReference type="EMBL" id="MFC3658667.1"/>
    </source>
</evidence>
<protein>
    <submittedName>
        <fullName evidence="3">Penicillin-binding protein activator</fullName>
    </submittedName>
</protein>
<dbReference type="Pfam" id="PF04348">
    <property type="entry name" value="LppC"/>
    <property type="match status" value="1"/>
</dbReference>
<dbReference type="EMBL" id="JBHRYF010000001">
    <property type="protein sequence ID" value="MFC3658667.1"/>
    <property type="molecule type" value="Genomic_DNA"/>
</dbReference>
<feature type="signal peptide" evidence="2">
    <location>
        <begin position="1"/>
        <end position="26"/>
    </location>
</feature>
<dbReference type="PANTHER" id="PTHR38038:SF1">
    <property type="entry name" value="PENICILLIN-BINDING PROTEIN ACTIVATOR LPOA"/>
    <property type="match status" value="1"/>
</dbReference>
<dbReference type="SUPFAM" id="SSF53822">
    <property type="entry name" value="Periplasmic binding protein-like I"/>
    <property type="match status" value="1"/>
</dbReference>
<keyword evidence="2" id="KW-0732">Signal</keyword>
<keyword evidence="1" id="KW-0472">Membrane</keyword>
<name>A0ABV7UP07_9GAMM</name>
<dbReference type="CDD" id="cd06339">
    <property type="entry name" value="PBP1_YraM_LppC_lipoprotein-like"/>
    <property type="match status" value="1"/>
</dbReference>
<accession>A0ABV7UP07</accession>
<dbReference type="PANTHER" id="PTHR38038">
    <property type="entry name" value="PENICILLIN-BINDING PROTEIN ACTIVATOR LPOA"/>
    <property type="match status" value="1"/>
</dbReference>
<evidence type="ECO:0000256" key="2">
    <source>
        <dbReference type="SAM" id="SignalP"/>
    </source>
</evidence>
<organism evidence="3 4">
    <name type="scientific">Luteimonas notoginsengisoli</name>
    <dbReference type="NCBI Taxonomy" id="1578200"/>
    <lineage>
        <taxon>Bacteria</taxon>
        <taxon>Pseudomonadati</taxon>
        <taxon>Pseudomonadota</taxon>
        <taxon>Gammaproteobacteria</taxon>
        <taxon>Lysobacterales</taxon>
        <taxon>Lysobacteraceae</taxon>
        <taxon>Luteimonas</taxon>
    </lineage>
</organism>
<evidence type="ECO:0000313" key="4">
    <source>
        <dbReference type="Proteomes" id="UP001595724"/>
    </source>
</evidence>
<dbReference type="Proteomes" id="UP001595724">
    <property type="component" value="Unassembled WGS sequence"/>
</dbReference>
<evidence type="ECO:0000256" key="1">
    <source>
        <dbReference type="ARBA" id="ARBA00023136"/>
    </source>
</evidence>
<feature type="chain" id="PRO_5047263724" evidence="2">
    <location>
        <begin position="27"/>
        <end position="391"/>
    </location>
</feature>